<dbReference type="EMBL" id="JBHUGY010000019">
    <property type="protein sequence ID" value="MFD2053741.1"/>
    <property type="molecule type" value="Genomic_DNA"/>
</dbReference>
<protein>
    <submittedName>
        <fullName evidence="1">STY4851/ECs_5259 family protein</fullName>
    </submittedName>
</protein>
<dbReference type="RefSeq" id="WP_379018658.1">
    <property type="nucleotide sequence ID" value="NZ_JBHUGY010000019.1"/>
</dbReference>
<accession>A0ABW4WAR5</accession>
<dbReference type="InterPro" id="IPR047879">
    <property type="entry name" value="YjiT"/>
</dbReference>
<keyword evidence="2" id="KW-1185">Reference proteome</keyword>
<reference evidence="2" key="1">
    <citation type="journal article" date="2019" name="Int. J. Syst. Evol. Microbiol.">
        <title>The Global Catalogue of Microorganisms (GCM) 10K type strain sequencing project: providing services to taxonomists for standard genome sequencing and annotation.</title>
        <authorList>
            <consortium name="The Broad Institute Genomics Platform"/>
            <consortium name="The Broad Institute Genome Sequencing Center for Infectious Disease"/>
            <person name="Wu L."/>
            <person name="Ma J."/>
        </authorList>
    </citation>
    <scope>NUCLEOTIDE SEQUENCE [LARGE SCALE GENOMIC DNA]</scope>
    <source>
        <strain evidence="2">CGMCC 1.16226</strain>
    </source>
</reference>
<sequence>MNFERGPSLDGAGVRVSPTHRFLNELLTQSGVEAPDGRPLHRYRISDAQYRCGLDLVQRNSALLDPKNRPLCAIFALVTSEWFRRQADTLWRRWQDVGVVPVTISVSERNDIALAGLRWWGLKLIVTEGPQRTRNEYLMTLARNGGLPSTLLVGERANAVRAYFENVMADSLALPWPSAHADFLTIARRHAEGLPVSYQDDGILDLAAELIAGLIECRRALPKDQLNNNPAGWLDAHAKGWRESLPIYLPEDQAACSRLFNDLLTVEPKSRSGGIGLRRLLARDPEGRWREGFVVHADGPLQFDALRDQQEGRFRAYFAGSAARLTSREFALIYRSETDSKGRFEVTSQALGHPGFVGPFAFSEMAAVALSREGRTLPTVCWPGGRAVASACHVLRSTEREDRLELVGTGSVRSTAELLHVWVSGQSRVLGHDGGGVERLWQSDGRALWRVEGMALVETEEGERYRVQAGASSDDERRLDLETIFISDLSFEDGSIQPVAAPLRPRTRGSGGEPRLRFLREGREVSAQGAAEGLVTVQWLDDEGFLIERARVLALPQGFSLEGRIETGGARVSWQGLQGWQVAAVDEFGTQIEADRLDAGLVAPWQGQPTAQLRIRLIDPYGSAVMAMLDLAANETVLVDASGRIRKDAPELSLANLRGAVLLTGRAVTIDLDLRGAASARALIARRVEGETPMIKFGALAESLLGLSAERGPSVVVRDDRNRPLCTIRRSQTVPFVNDGKALFASLAADAFAVARPLLHPETELALTQIGSGLFQLPTPPDGPYLVYCRKGDAVVTRPWLIDAPVGGGSSSTTTRLQANSLISKEDERRLAIQEELSRIADRTASSAELSHLIRVVASLKGLSPRALDLTRELPSCPKLLCRLLLAASPERLEAILTLERDLPFLWMALPVDAWKQAAGAEWDRAVQELSTVFDSAQASKQATMQMQKRFETLAERTLWFAGVSRSIGIGKTLPQDLRSVAQNYVRLRHDQVDDLPRSLAEYAARLGAPAGLQGFDYNHFPMLLMPLCLAGIACGKLEMTPDVAAGLRNALDFDSTYIATAYPHCLEFLSK</sequence>
<organism evidence="1 2">
    <name type="scientific">Mesorhizobium calcicola</name>
    <dbReference type="NCBI Taxonomy" id="1300310"/>
    <lineage>
        <taxon>Bacteria</taxon>
        <taxon>Pseudomonadati</taxon>
        <taxon>Pseudomonadota</taxon>
        <taxon>Alphaproteobacteria</taxon>
        <taxon>Hyphomicrobiales</taxon>
        <taxon>Phyllobacteriaceae</taxon>
        <taxon>Mesorhizobium</taxon>
    </lineage>
</organism>
<dbReference type="Proteomes" id="UP001597349">
    <property type="component" value="Unassembled WGS sequence"/>
</dbReference>
<comment type="caution">
    <text evidence="1">The sequence shown here is derived from an EMBL/GenBank/DDBJ whole genome shotgun (WGS) entry which is preliminary data.</text>
</comment>
<gene>
    <name evidence="1" type="ORF">ACFSQT_11800</name>
</gene>
<name>A0ABW4WAR5_9HYPH</name>
<dbReference type="NCBIfam" id="NF038336">
    <property type="entry name" value="YjiT_fam"/>
    <property type="match status" value="1"/>
</dbReference>
<proteinExistence type="predicted"/>
<evidence type="ECO:0000313" key="1">
    <source>
        <dbReference type="EMBL" id="MFD2053741.1"/>
    </source>
</evidence>
<evidence type="ECO:0000313" key="2">
    <source>
        <dbReference type="Proteomes" id="UP001597349"/>
    </source>
</evidence>